<dbReference type="AlphaFoldDB" id="A0AAJ8BVA8"/>
<dbReference type="RefSeq" id="XP_059604343.1">
    <property type="nucleotide sequence ID" value="XM_059750439.1"/>
</dbReference>
<organism evidence="2">
    <name type="scientific">Aspergillus niger</name>
    <dbReference type="NCBI Taxonomy" id="5061"/>
    <lineage>
        <taxon>Eukaryota</taxon>
        <taxon>Fungi</taxon>
        <taxon>Dikarya</taxon>
        <taxon>Ascomycota</taxon>
        <taxon>Pezizomycotina</taxon>
        <taxon>Eurotiomycetes</taxon>
        <taxon>Eurotiomycetidae</taxon>
        <taxon>Eurotiales</taxon>
        <taxon>Aspergillaceae</taxon>
        <taxon>Aspergillus</taxon>
        <taxon>Aspergillus subgen. Circumdati</taxon>
    </lineage>
</organism>
<gene>
    <name evidence="2" type="ORF">An11g08240</name>
</gene>
<accession>A0AAJ8BVA8</accession>
<feature type="region of interest" description="Disordered" evidence="1">
    <location>
        <begin position="96"/>
        <end position="115"/>
    </location>
</feature>
<evidence type="ECO:0000256" key="1">
    <source>
        <dbReference type="SAM" id="MobiDB-lite"/>
    </source>
</evidence>
<name>A0AAJ8BVA8_ASPNG</name>
<dbReference type="KEGG" id="ang:An11g08240"/>
<reference evidence="2" key="2">
    <citation type="submission" date="2025-08" db="UniProtKB">
        <authorList>
            <consortium name="RefSeq"/>
        </authorList>
    </citation>
    <scope>IDENTIFICATION</scope>
</reference>
<evidence type="ECO:0000313" key="2">
    <source>
        <dbReference type="RefSeq" id="XP_059604343.1"/>
    </source>
</evidence>
<sequence>MSKTICSFTTLKCSQTVTLQGVDDPATDESSSEACPPTDGLYAAAMFFLNSVPPRKPGISGRHGILRGRSYTLGGLDFGLGLERLPVHWPVDIGHLREPPEENERRRSRRTRSAQSNLEQLIDNISSACYRTIRNIPSLFSPGATSSLYEVNDVRQTIPPKLFHMTVSNTSTRQGVITIRCYGSMKALA</sequence>
<dbReference type="VEuPathDB" id="FungiDB:An11g08240"/>
<proteinExistence type="predicted"/>
<protein>
    <submittedName>
        <fullName evidence="2">Uncharacterized protein</fullName>
    </submittedName>
</protein>
<feature type="compositionally biased region" description="Basic and acidic residues" evidence="1">
    <location>
        <begin position="96"/>
        <end position="105"/>
    </location>
</feature>
<dbReference type="GeneID" id="84592368"/>
<reference evidence="2" key="1">
    <citation type="submission" date="2025-02" db="EMBL/GenBank/DDBJ databases">
        <authorList>
            <consortium name="NCBI Genome Project"/>
        </authorList>
    </citation>
    <scope>NUCLEOTIDE SEQUENCE</scope>
</reference>